<dbReference type="InterPro" id="IPR000719">
    <property type="entry name" value="Prot_kinase_dom"/>
</dbReference>
<proteinExistence type="predicted"/>
<dbReference type="EMBL" id="JAAWWB010000022">
    <property type="protein sequence ID" value="KAG6755184.1"/>
    <property type="molecule type" value="Genomic_DNA"/>
</dbReference>
<keyword evidence="1" id="KW-0808">Transferase</keyword>
<dbReference type="PANTHER" id="PTHR47989">
    <property type="entry name" value="OS01G0750732 PROTEIN"/>
    <property type="match status" value="1"/>
</dbReference>
<keyword evidence="2" id="KW-0547">Nucleotide-binding</keyword>
<dbReference type="GO" id="GO:0005524">
    <property type="term" value="F:ATP binding"/>
    <property type="evidence" value="ECO:0007669"/>
    <property type="project" value="UniProtKB-KW"/>
</dbReference>
<comment type="caution">
    <text evidence="5">The sequence shown here is derived from an EMBL/GenBank/DDBJ whole genome shotgun (WGS) entry which is preliminary data.</text>
</comment>
<dbReference type="PROSITE" id="PS50011">
    <property type="entry name" value="PROTEIN_KINASE_DOM"/>
    <property type="match status" value="1"/>
</dbReference>
<accession>A0A8X8CIS9</accession>
<evidence type="ECO:0000313" key="6">
    <source>
        <dbReference type="Proteomes" id="UP000886885"/>
    </source>
</evidence>
<dbReference type="SMART" id="SM00220">
    <property type="entry name" value="S_TKc"/>
    <property type="match status" value="1"/>
</dbReference>
<evidence type="ECO:0000256" key="3">
    <source>
        <dbReference type="ARBA" id="ARBA00022840"/>
    </source>
</evidence>
<keyword evidence="1" id="KW-0723">Serine/threonine-protein kinase</keyword>
<name>A0A8X8CIS9_POPTO</name>
<evidence type="ECO:0000313" key="5">
    <source>
        <dbReference type="EMBL" id="KAG6755184.1"/>
    </source>
</evidence>
<evidence type="ECO:0000256" key="2">
    <source>
        <dbReference type="ARBA" id="ARBA00022741"/>
    </source>
</evidence>
<gene>
    <name evidence="5" type="ORF">POTOM_041002</name>
</gene>
<organism evidence="5 6">
    <name type="scientific">Populus tomentosa</name>
    <name type="common">Chinese white poplar</name>
    <dbReference type="NCBI Taxonomy" id="118781"/>
    <lineage>
        <taxon>Eukaryota</taxon>
        <taxon>Viridiplantae</taxon>
        <taxon>Streptophyta</taxon>
        <taxon>Embryophyta</taxon>
        <taxon>Tracheophyta</taxon>
        <taxon>Spermatophyta</taxon>
        <taxon>Magnoliopsida</taxon>
        <taxon>eudicotyledons</taxon>
        <taxon>Gunneridae</taxon>
        <taxon>Pentapetalae</taxon>
        <taxon>rosids</taxon>
        <taxon>fabids</taxon>
        <taxon>Malpighiales</taxon>
        <taxon>Salicaceae</taxon>
        <taxon>Saliceae</taxon>
        <taxon>Populus</taxon>
    </lineage>
</organism>
<keyword evidence="1" id="KW-0418">Kinase</keyword>
<dbReference type="Pfam" id="PF00069">
    <property type="entry name" value="Pkinase"/>
    <property type="match status" value="1"/>
</dbReference>
<feature type="domain" description="Protein kinase" evidence="4">
    <location>
        <begin position="1"/>
        <end position="163"/>
    </location>
</feature>
<evidence type="ECO:0000259" key="4">
    <source>
        <dbReference type="PROSITE" id="PS50011"/>
    </source>
</evidence>
<dbReference type="GO" id="GO:0004674">
    <property type="term" value="F:protein serine/threonine kinase activity"/>
    <property type="evidence" value="ECO:0007669"/>
    <property type="project" value="UniProtKB-KW"/>
</dbReference>
<dbReference type="AlphaFoldDB" id="A0A8X8CIS9"/>
<sequence length="167" mass="18900">MIASPHIIHRDIESSNILLDRNMEARVSDLGLATLMEPNKTRVSTLVAGTSGYLAPDYFETGKVTVKVDVYSFGVVLLELLTGMKPTDEEFFEEGTKIVTWVKAVVEDKREEHVLDNSFKCSPTEEINKVFRIAFMCLEPEPSKRPTMDEIVKMLEQAKSERVVEEC</sequence>
<reference evidence="5" key="1">
    <citation type="journal article" date="2020" name="bioRxiv">
        <title>Hybrid origin of Populus tomentosa Carr. identified through genome sequencing and phylogenomic analysis.</title>
        <authorList>
            <person name="An X."/>
            <person name="Gao K."/>
            <person name="Chen Z."/>
            <person name="Li J."/>
            <person name="Yang X."/>
            <person name="Yang X."/>
            <person name="Zhou J."/>
            <person name="Guo T."/>
            <person name="Zhao T."/>
            <person name="Huang S."/>
            <person name="Miao D."/>
            <person name="Khan W.U."/>
            <person name="Rao P."/>
            <person name="Ye M."/>
            <person name="Lei B."/>
            <person name="Liao W."/>
            <person name="Wang J."/>
            <person name="Ji L."/>
            <person name="Li Y."/>
            <person name="Guo B."/>
            <person name="Mustafa N.S."/>
            <person name="Li S."/>
            <person name="Yun Q."/>
            <person name="Keller S.R."/>
            <person name="Mao J."/>
            <person name="Zhang R."/>
            <person name="Strauss S.H."/>
        </authorList>
    </citation>
    <scope>NUCLEOTIDE SEQUENCE</scope>
    <source>
        <strain evidence="5">GM15</strain>
        <tissue evidence="5">Leaf</tissue>
    </source>
</reference>
<dbReference type="PANTHER" id="PTHR47989:SF65">
    <property type="entry name" value="PROTEIN KINASE DOMAIN-CONTAINING PROTEIN"/>
    <property type="match status" value="1"/>
</dbReference>
<dbReference type="Proteomes" id="UP000886885">
    <property type="component" value="Chromosome 11D"/>
</dbReference>
<keyword evidence="3" id="KW-0067">ATP-binding</keyword>
<evidence type="ECO:0000256" key="1">
    <source>
        <dbReference type="ARBA" id="ARBA00022527"/>
    </source>
</evidence>
<protein>
    <recommendedName>
        <fullName evidence="4">Protein kinase domain-containing protein</fullName>
    </recommendedName>
</protein>
<keyword evidence="6" id="KW-1185">Reference proteome</keyword>